<sequence length="305" mass="35850">MPINIPNSLPAKQTLEQENVYLITDDRAAHQDIRPLRIMILNLMPKKIETETQLLRLLGNTPLQIDIDLLQTATHVSKNTSSEHLLKFYRTFDEVKEERYDGLIITGAPVEMMPFEEVDYWGELEQIFEWSKTHVYSTFHICWGAQAGVYYHYGIEKRILPQKMFGIFPHSLTNANHLLMRGFDEIFQVPHSRHTGIDEKALYGHPELEVLSYSDISGINIAVSHDCRRVFVFGHFEYDRRTLANEYFRDVEKGMDNVPFPYHYFPNDDPAMRPPFIWRGHANLLYKNWLNIVYQQTPYDLNDLK</sequence>
<evidence type="ECO:0000256" key="7">
    <source>
        <dbReference type="ARBA" id="ARBA00049043"/>
    </source>
</evidence>
<evidence type="ECO:0000256" key="4">
    <source>
        <dbReference type="ARBA" id="ARBA00022679"/>
    </source>
</evidence>
<keyword evidence="11" id="KW-1185">Reference proteome</keyword>
<evidence type="ECO:0000256" key="2">
    <source>
        <dbReference type="ARBA" id="ARBA00022490"/>
    </source>
</evidence>
<dbReference type="GO" id="GO:0019281">
    <property type="term" value="P:L-methionine biosynthetic process from homoserine via O-succinyl-L-homoserine and cystathionine"/>
    <property type="evidence" value="ECO:0007669"/>
    <property type="project" value="InterPro"/>
</dbReference>
<evidence type="ECO:0000256" key="3">
    <source>
        <dbReference type="ARBA" id="ARBA00022605"/>
    </source>
</evidence>
<dbReference type="InterPro" id="IPR033752">
    <property type="entry name" value="MetA_family"/>
</dbReference>
<feature type="binding site" evidence="8">
    <location>
        <position position="249"/>
    </location>
    <ligand>
        <name>substrate</name>
    </ligand>
</feature>
<dbReference type="Pfam" id="PF04204">
    <property type="entry name" value="HTS"/>
    <property type="match status" value="1"/>
</dbReference>
<feature type="active site" description="Proton acceptor" evidence="8">
    <location>
        <position position="235"/>
    </location>
</feature>
<gene>
    <name evidence="8" type="primary">metAA</name>
    <name evidence="10" type="ORF">H8702_11655</name>
</gene>
<feature type="site" description="Important for acyl-CoA specificity" evidence="8">
    <location>
        <position position="111"/>
    </location>
</feature>
<dbReference type="Proteomes" id="UP000632659">
    <property type="component" value="Unassembled WGS sequence"/>
</dbReference>
<keyword evidence="6 8" id="KW-0012">Acyltransferase</keyword>
<comment type="pathway">
    <text evidence="8">Amino-acid biosynthesis; L-methionine biosynthesis via de novo pathway; O-acetyl-L-homoserine from L-homoserine: step 1/1.</text>
</comment>
<dbReference type="InterPro" id="IPR005697">
    <property type="entry name" value="HST_MetA"/>
</dbReference>
<evidence type="ECO:0000256" key="9">
    <source>
        <dbReference type="PIRSR" id="PIRSR000450-1"/>
    </source>
</evidence>
<comment type="caution">
    <text evidence="10">The sequence shown here is derived from an EMBL/GenBank/DDBJ whole genome shotgun (WGS) entry which is preliminary data.</text>
</comment>
<dbReference type="GO" id="GO:0005737">
    <property type="term" value="C:cytoplasm"/>
    <property type="evidence" value="ECO:0007669"/>
    <property type="project" value="UniProtKB-SubCell"/>
</dbReference>
<dbReference type="RefSeq" id="WP_187536749.1">
    <property type="nucleotide sequence ID" value="NZ_JACRTL010000008.1"/>
</dbReference>
<evidence type="ECO:0000313" key="10">
    <source>
        <dbReference type="EMBL" id="MBC8611745.1"/>
    </source>
</evidence>
<name>A0A8J6P8P1_9FIRM</name>
<feature type="binding site" evidence="8">
    <location>
        <position position="192"/>
    </location>
    <ligand>
        <name>substrate</name>
    </ligand>
</feature>
<keyword evidence="5 8" id="KW-0486">Methionine biosynthesis</keyword>
<dbReference type="GO" id="GO:0004414">
    <property type="term" value="F:homoserine O-acetyltransferase activity"/>
    <property type="evidence" value="ECO:0007669"/>
    <property type="project" value="UniProtKB-EC"/>
</dbReference>
<comment type="similarity">
    <text evidence="8">Belongs to the MetA family.</text>
</comment>
<dbReference type="PANTHER" id="PTHR20919:SF0">
    <property type="entry name" value="HOMOSERINE O-SUCCINYLTRANSFERASE"/>
    <property type="match status" value="1"/>
</dbReference>
<evidence type="ECO:0000313" key="11">
    <source>
        <dbReference type="Proteomes" id="UP000632659"/>
    </source>
</evidence>
<comment type="catalytic activity">
    <reaction evidence="7 8">
        <text>L-homoserine + acetyl-CoA = O-acetyl-L-homoserine + CoA</text>
        <dbReference type="Rhea" id="RHEA:13701"/>
        <dbReference type="ChEBI" id="CHEBI:57287"/>
        <dbReference type="ChEBI" id="CHEBI:57288"/>
        <dbReference type="ChEBI" id="CHEBI:57476"/>
        <dbReference type="ChEBI" id="CHEBI:57716"/>
        <dbReference type="EC" id="2.3.1.31"/>
    </reaction>
</comment>
<protein>
    <recommendedName>
        <fullName evidence="8">Homoserine O-acetyltransferase</fullName>
        <shortName evidence="8">HAT</shortName>
        <ecNumber evidence="8">2.3.1.31</ecNumber>
    </recommendedName>
    <alternativeName>
        <fullName evidence="8">Homoserine transacetylase</fullName>
        <shortName evidence="8">HTA</shortName>
    </alternativeName>
</protein>
<comment type="function">
    <text evidence="8">Transfers an acetyl group from acetyl-CoA to L-homoserine, forming acetyl-L-homoserine.</text>
</comment>
<dbReference type="GO" id="GO:0008899">
    <property type="term" value="F:homoserine O-succinyltransferase activity"/>
    <property type="evidence" value="ECO:0007669"/>
    <property type="project" value="UniProtKB-UniRule"/>
</dbReference>
<evidence type="ECO:0000256" key="6">
    <source>
        <dbReference type="ARBA" id="ARBA00023315"/>
    </source>
</evidence>
<dbReference type="EC" id="2.3.1.31" evidence="8"/>
<keyword evidence="2 8" id="KW-0963">Cytoplasm</keyword>
<dbReference type="InterPro" id="IPR029062">
    <property type="entry name" value="Class_I_gatase-like"/>
</dbReference>
<organism evidence="10 11">
    <name type="scientific">Massiliimalia timonensis</name>
    <dbReference type="NCBI Taxonomy" id="1987501"/>
    <lineage>
        <taxon>Bacteria</taxon>
        <taxon>Bacillati</taxon>
        <taxon>Bacillota</taxon>
        <taxon>Clostridia</taxon>
        <taxon>Eubacteriales</taxon>
        <taxon>Oscillospiraceae</taxon>
        <taxon>Massiliimalia</taxon>
    </lineage>
</organism>
<proteinExistence type="inferred from homology"/>
<reference evidence="10" key="1">
    <citation type="submission" date="2020-08" db="EMBL/GenBank/DDBJ databases">
        <title>Genome public.</title>
        <authorList>
            <person name="Liu C."/>
            <person name="Sun Q."/>
        </authorList>
    </citation>
    <scope>NUCLEOTIDE SEQUENCE</scope>
    <source>
        <strain evidence="10">NSJ-15</strain>
    </source>
</reference>
<dbReference type="NCBIfam" id="TIGR01001">
    <property type="entry name" value="metA"/>
    <property type="match status" value="1"/>
</dbReference>
<feature type="active site" evidence="8">
    <location>
        <position position="237"/>
    </location>
</feature>
<evidence type="ECO:0000256" key="1">
    <source>
        <dbReference type="ARBA" id="ARBA00004496"/>
    </source>
</evidence>
<comment type="subcellular location">
    <subcellularLocation>
        <location evidence="1 8">Cytoplasm</location>
    </subcellularLocation>
</comment>
<dbReference type="FunFam" id="3.40.50.880:FF:000004">
    <property type="entry name" value="Homoserine O-succinyltransferase"/>
    <property type="match status" value="1"/>
</dbReference>
<feature type="site" description="Important for substrate specificity" evidence="8">
    <location>
        <position position="192"/>
    </location>
</feature>
<dbReference type="EMBL" id="JACRTL010000008">
    <property type="protein sequence ID" value="MBC8611745.1"/>
    <property type="molecule type" value="Genomic_DNA"/>
</dbReference>
<dbReference type="CDD" id="cd03131">
    <property type="entry name" value="GATase1_HTS"/>
    <property type="match status" value="1"/>
</dbReference>
<dbReference type="UniPathway" id="UPA00051">
    <property type="reaction ID" value="UER00074"/>
</dbReference>
<dbReference type="HAMAP" id="MF_00295">
    <property type="entry name" value="MetA_acyltransf"/>
    <property type="match status" value="1"/>
</dbReference>
<keyword evidence="3 8" id="KW-0028">Amino-acid biosynthesis</keyword>
<keyword evidence="4 8" id="KW-0808">Transferase</keyword>
<dbReference type="AlphaFoldDB" id="A0A8J6P8P1"/>
<accession>A0A8J6P8P1</accession>
<comment type="caution">
    <text evidence="8">Lacks conserved residue(s) required for the propagation of feature annotation.</text>
</comment>
<evidence type="ECO:0000256" key="5">
    <source>
        <dbReference type="ARBA" id="ARBA00023167"/>
    </source>
</evidence>
<feature type="active site" description="Acyl-thioester intermediate" evidence="8 9">
    <location>
        <position position="142"/>
    </location>
</feature>
<dbReference type="Gene3D" id="3.40.50.880">
    <property type="match status" value="1"/>
</dbReference>
<feature type="binding site" evidence="8">
    <location>
        <position position="163"/>
    </location>
    <ligand>
        <name>substrate</name>
    </ligand>
</feature>
<dbReference type="PIRSF" id="PIRSF000450">
    <property type="entry name" value="H_ser_succinyltr"/>
    <property type="match status" value="1"/>
</dbReference>
<dbReference type="SUPFAM" id="SSF52317">
    <property type="entry name" value="Class I glutamine amidotransferase-like"/>
    <property type="match status" value="1"/>
</dbReference>
<dbReference type="PANTHER" id="PTHR20919">
    <property type="entry name" value="HOMOSERINE O-SUCCINYLTRANSFERASE"/>
    <property type="match status" value="1"/>
</dbReference>
<evidence type="ECO:0000256" key="8">
    <source>
        <dbReference type="HAMAP-Rule" id="MF_00295"/>
    </source>
</evidence>